<feature type="binding site" evidence="17">
    <location>
        <position position="242"/>
    </location>
    <ligand>
        <name>Ca(2+)</name>
        <dbReference type="ChEBI" id="CHEBI:29108"/>
        <label>2</label>
    </ligand>
</feature>
<dbReference type="InterPro" id="IPR010909">
    <property type="entry name" value="PLAC"/>
</dbReference>
<comment type="cofactor">
    <cofactor evidence="17">
        <name>Zn(2+)</name>
        <dbReference type="ChEBI" id="CHEBI:29105"/>
    </cofactor>
    <text evidence="17">Binds 1 zinc ion per subunit.</text>
</comment>
<proteinExistence type="predicted"/>
<feature type="region of interest" description="Disordered" evidence="20">
    <location>
        <begin position="1060"/>
        <end position="1100"/>
    </location>
</feature>
<reference evidence="24" key="2">
    <citation type="journal article" date="2007" name="PLoS Biol.">
        <title>Survey sequencing and comparative analysis of the elephant shark (Callorhinchus milii) genome.</title>
        <authorList>
            <person name="Venkatesh B."/>
            <person name="Kirkness E.F."/>
            <person name="Loh Y.H."/>
            <person name="Halpern A.L."/>
            <person name="Lee A.P."/>
            <person name="Johnson J."/>
            <person name="Dandona N."/>
            <person name="Viswanathan L.D."/>
            <person name="Tay A."/>
            <person name="Venter J.C."/>
            <person name="Strausberg R.L."/>
            <person name="Brenner S."/>
        </authorList>
    </citation>
    <scope>NUCLEOTIDE SEQUENCE [LARGE SCALE GENOMIC DNA]</scope>
</reference>
<evidence type="ECO:0000256" key="17">
    <source>
        <dbReference type="PIRSR" id="PIRSR613273-2"/>
    </source>
</evidence>
<dbReference type="GO" id="GO:0004222">
    <property type="term" value="F:metalloendopeptidase activity"/>
    <property type="evidence" value="ECO:0007669"/>
    <property type="project" value="InterPro"/>
</dbReference>
<dbReference type="GeneTree" id="ENSGT00940000159819"/>
<feature type="binding site" evidence="17">
    <location>
        <position position="242"/>
    </location>
    <ligand>
        <name>Ca(2+)</name>
        <dbReference type="ChEBI" id="CHEBI:29108"/>
        <label>1</label>
    </ligand>
</feature>
<keyword evidence="9" id="KW-0378">Hydrolase</keyword>
<feature type="compositionally biased region" description="Low complexity" evidence="20">
    <location>
        <begin position="1157"/>
        <end position="1175"/>
    </location>
</feature>
<sequence length="1439" mass="160347">MLYDNLLCAIGCCVLPTKYTVNSLYTQLSALPGSELVYPVRVNEVGHFLSHDVSHHLRRLHRRDLGPDHLQPPLLYRLRHSGRDLSFNLTVNRALLAPGFVAERRYGGIKGASISPLRLNTCHFIGRVTDQEQHSGVAAISTCHGMKGVFRLWGEDHFIEPWLEQALEGGSPQPHLIYKRHAPALGNTWIPGSHSNLGQGRSHGTCGVKQEHSEKQREKWEKRQRRRRRIKQRSVSKEKWVETLVVADSKMVEHHGNESIEAYVLTVMNMVAGLFRDASIGNSINIVIVRLVLLEEDEEDLKITHHADNTLMNFCKWQKKMNIKGEAHPTHHDVAILLTRKDICAGMNRPCETLGLSHVSGMCQPHRSCNINEDSGLPLAFTVAHELGHNFGIQHDGTGNACEPIGKRPFIMSPQLLYDTSPLTWSRCSQEYITRFLDRGWGLCLDDLPAKEAMELPSVPPGVLYDVNHQCRLQYGARSGFCDDMDNVCNTLWCTVGSTCHSKLDAAVDGTKCSEDKWCFNGNCISTVQRPKSTDGSWGAWSSWAECTRTCSAGIQSAERHCNNPTPKYGGRYCLGERKRFRICNIKACVTETPSFRHIQCSQFDSMPYKGKLHKWIPVLNRSKCLVRFETSQQRDKNVGCDYEIDSNALEDRCGVCQGDSSTCETVKKTFDESEGLGYVDIGLIPQGAREIRIEEVAEAGNFLALRSDDPEKYFLNGDWIIQWNGDYKVAGTTFTYERNGNLENLTSPGPTKEPVWIQLLFQETNPGVRFEYTIRRDLDSDNEIQPPEFFWRYGLWTECTATCGGGFQKQIVHCLERIAGIVEEQYCDPATRPDDRRRRCHEEPCPARWWVGEWQACSTSCGHTGVMKRTALCIQSIGLDEQRALPISECQHMPRPDTASTCNTNIPCPSDWVVGNWSQCSASCGEGTQKRAVRCAHNTAAPCSPEARPPGKAMCAPRPCPAPRPGQDPALPEWSGSGASAKELFNEVGFNLNFGPGRTGPRLPPDGGGMDNHIVEGDYTVDGGGQGGKGPSKTNVFVDDFYYDYNFINFHEDLAYDDGDEVVTGGEDGQAADATSTPGDGEEPTSESPAVTEEDDAEGEGIGEEAMYEEDELLPVKNTSVEFGSREKNPRLLWNGEAGLSPKPFDQLFTTPGLHSANSSPAVTTPAAPSSAQAPNCSTTCGMGAVWRAVQCSTGSEADCDRAQRPAPARRCYLRPCSAWRLGNWTKCSKNCGVGVKLRDVQCINIRDRRPLRPFHCQPVLHKPPTRLVCSSKQCMDWYISSWGDCSQGCDGGEQERLVLCPEVNHCDRATRPNKTRTCNPQPCTKWMMGSWGQCTVTCGGGIQRRLVKCVNTVTGLSEEDNSRCDHEPWPENSQKCNLQDCSTSYVCDRDRLTFSFCQTLRMLGRCYLHTVRAQCCQTCRPPAHATRDRGNERVARR</sequence>
<keyword evidence="13 18" id="KW-1015">Disulfide bond</keyword>
<feature type="disulfide bond" evidence="18">
    <location>
        <begin position="402"/>
        <end position="428"/>
    </location>
</feature>
<feature type="disulfide bond" evidence="18">
    <location>
        <begin position="562"/>
        <end position="574"/>
    </location>
</feature>
<dbReference type="InterPro" id="IPR002870">
    <property type="entry name" value="Peptidase_M12B_N"/>
</dbReference>
<feature type="domain" description="Peptidase M12B" evidence="21">
    <location>
        <begin position="239"/>
        <end position="449"/>
    </location>
</feature>
<evidence type="ECO:0000256" key="20">
    <source>
        <dbReference type="SAM" id="MobiDB-lite"/>
    </source>
</evidence>
<dbReference type="FunFam" id="2.20.100.10:FF:000005">
    <property type="entry name" value="ADAM metallopeptidase with thrombospondin type 1 motif 9"/>
    <property type="match status" value="3"/>
</dbReference>
<feature type="compositionally biased region" description="Basic residues" evidence="20">
    <location>
        <begin position="222"/>
        <end position="232"/>
    </location>
</feature>
<dbReference type="InterPro" id="IPR050439">
    <property type="entry name" value="ADAMTS_ADAMTS-like"/>
</dbReference>
<feature type="disulfide bond" evidence="18">
    <location>
        <begin position="471"/>
        <end position="494"/>
    </location>
</feature>
<evidence type="ECO:0000256" key="18">
    <source>
        <dbReference type="PIRSR" id="PIRSR613273-3"/>
    </source>
</evidence>
<comment type="subcellular location">
    <subcellularLocation>
        <location evidence="1">Secreted</location>
        <location evidence="1">Extracellular space</location>
        <location evidence="1">Extracellular matrix</location>
    </subcellularLocation>
</comment>
<protein>
    <submittedName>
        <fullName evidence="23">ADAM metallopeptidase with thrombospondin type 1 motif 7</fullName>
    </submittedName>
</protein>
<evidence type="ECO:0000259" key="22">
    <source>
        <dbReference type="PROSITE" id="PS50900"/>
    </source>
</evidence>
<dbReference type="SMART" id="SM00209">
    <property type="entry name" value="TSP1"/>
    <property type="match status" value="7"/>
</dbReference>
<dbReference type="OMA" id="YCSERQA"/>
<dbReference type="GO" id="GO:0031012">
    <property type="term" value="C:extracellular matrix"/>
    <property type="evidence" value="ECO:0007669"/>
    <property type="project" value="TreeGrafter"/>
</dbReference>
<dbReference type="Pfam" id="PF01562">
    <property type="entry name" value="Pep_M12B_propep"/>
    <property type="match status" value="1"/>
</dbReference>
<dbReference type="FunFam" id="2.20.100.10:FF:000006">
    <property type="entry name" value="A disintegrin and metalloproteinase with thrombospondin motifs 1"/>
    <property type="match status" value="1"/>
</dbReference>
<evidence type="ECO:0000256" key="9">
    <source>
        <dbReference type="ARBA" id="ARBA00022801"/>
    </source>
</evidence>
<evidence type="ECO:0000313" key="24">
    <source>
        <dbReference type="Proteomes" id="UP000314986"/>
    </source>
</evidence>
<feature type="disulfide bond" evidence="18">
    <location>
        <begin position="489"/>
        <end position="519"/>
    </location>
</feature>
<dbReference type="Proteomes" id="UP000314986">
    <property type="component" value="Unassembled WGS sequence"/>
</dbReference>
<dbReference type="SUPFAM" id="SSF82895">
    <property type="entry name" value="TSP-1 type 1 repeat"/>
    <property type="match status" value="7"/>
</dbReference>
<evidence type="ECO:0000256" key="6">
    <source>
        <dbReference type="ARBA" id="ARBA00022723"/>
    </source>
</evidence>
<feature type="active site" evidence="16 19">
    <location>
        <position position="386"/>
    </location>
</feature>
<evidence type="ECO:0000256" key="8">
    <source>
        <dbReference type="ARBA" id="ARBA00022737"/>
    </source>
</evidence>
<dbReference type="FunFam" id="3.40.390.10:FF:000001">
    <property type="entry name" value="A disintegrin and metalloproteinase with thrombospondin motifs 1"/>
    <property type="match status" value="1"/>
</dbReference>
<dbReference type="Pfam" id="PF05986">
    <property type="entry name" value="ADAMTS_spacer1"/>
    <property type="match status" value="1"/>
</dbReference>
<dbReference type="Gene3D" id="2.60.120.830">
    <property type="match status" value="1"/>
</dbReference>
<evidence type="ECO:0000256" key="3">
    <source>
        <dbReference type="ARBA" id="ARBA00022530"/>
    </source>
</evidence>
<keyword evidence="2" id="KW-0964">Secreted</keyword>
<dbReference type="InterPro" id="IPR041645">
    <property type="entry name" value="ADAMTS_CR_2"/>
</dbReference>
<dbReference type="PRINTS" id="PR01857">
    <property type="entry name" value="ADAMTSFAMILY"/>
</dbReference>
<dbReference type="Gene3D" id="2.20.100.10">
    <property type="entry name" value="Thrombospondin type-1 (TSP1) repeat"/>
    <property type="match status" value="7"/>
</dbReference>
<evidence type="ECO:0000256" key="19">
    <source>
        <dbReference type="PROSITE-ProRule" id="PRU00276"/>
    </source>
</evidence>
<keyword evidence="24" id="KW-1185">Reference proteome</keyword>
<organism evidence="23 24">
    <name type="scientific">Callorhinchus milii</name>
    <name type="common">Ghost shark</name>
    <dbReference type="NCBI Taxonomy" id="7868"/>
    <lineage>
        <taxon>Eukaryota</taxon>
        <taxon>Metazoa</taxon>
        <taxon>Chordata</taxon>
        <taxon>Craniata</taxon>
        <taxon>Vertebrata</taxon>
        <taxon>Chondrichthyes</taxon>
        <taxon>Holocephali</taxon>
        <taxon>Chimaeriformes</taxon>
        <taxon>Callorhinchidae</taxon>
        <taxon>Callorhinchus</taxon>
    </lineage>
</organism>
<evidence type="ECO:0000256" key="5">
    <source>
        <dbReference type="ARBA" id="ARBA00022685"/>
    </source>
</evidence>
<feature type="binding site" evidence="17">
    <location>
        <position position="447"/>
    </location>
    <ligand>
        <name>Ca(2+)</name>
        <dbReference type="ChEBI" id="CHEBI:29108"/>
        <label>1</label>
    </ligand>
</feature>
<dbReference type="InterPro" id="IPR000884">
    <property type="entry name" value="TSP1_rpt"/>
</dbReference>
<dbReference type="InterPro" id="IPR036383">
    <property type="entry name" value="TSP1_rpt_sf"/>
</dbReference>
<evidence type="ECO:0000313" key="23">
    <source>
        <dbReference type="Ensembl" id="ENSCMIP00000043821.1"/>
    </source>
</evidence>
<dbReference type="Gene3D" id="3.40.390.10">
    <property type="entry name" value="Collagenase (Catalytic Domain)"/>
    <property type="match status" value="1"/>
</dbReference>
<dbReference type="InterPro" id="IPR013273">
    <property type="entry name" value="ADAMTS/ADAMTS-like"/>
</dbReference>
<dbReference type="Pfam" id="PF17771">
    <property type="entry name" value="ADAMTS_CR_2"/>
    <property type="match status" value="1"/>
</dbReference>
<keyword evidence="8" id="KW-0677">Repeat</keyword>
<keyword evidence="14" id="KW-0325">Glycoprotein</keyword>
<evidence type="ECO:0000256" key="11">
    <source>
        <dbReference type="ARBA" id="ARBA00023049"/>
    </source>
</evidence>
<dbReference type="SUPFAM" id="SSF55486">
    <property type="entry name" value="Metalloproteases ('zincins'), catalytic domain"/>
    <property type="match status" value="1"/>
</dbReference>
<keyword evidence="3" id="KW-0272">Extracellular matrix</keyword>
<reference evidence="23" key="5">
    <citation type="submission" date="2025-09" db="UniProtKB">
        <authorList>
            <consortium name="Ensembl"/>
        </authorList>
    </citation>
    <scope>IDENTIFICATION</scope>
</reference>
<keyword evidence="6 17" id="KW-0479">Metal-binding</keyword>
<evidence type="ECO:0000256" key="13">
    <source>
        <dbReference type="ARBA" id="ARBA00023157"/>
    </source>
</evidence>
<evidence type="ECO:0000256" key="1">
    <source>
        <dbReference type="ARBA" id="ARBA00004498"/>
    </source>
</evidence>
<feature type="domain" description="PLAC" evidence="22">
    <location>
        <begin position="1385"/>
        <end position="1425"/>
    </location>
</feature>
<feature type="binding site" evidence="17 19">
    <location>
        <position position="395"/>
    </location>
    <ligand>
        <name>Zn(2+)</name>
        <dbReference type="ChEBI" id="CHEBI:29105"/>
        <note>catalytic</note>
    </ligand>
</feature>
<keyword evidence="17" id="KW-0106">Calcium</keyword>
<feature type="region of interest" description="Disordered" evidence="20">
    <location>
        <begin position="189"/>
        <end position="232"/>
    </location>
</feature>
<evidence type="ECO:0000256" key="2">
    <source>
        <dbReference type="ARBA" id="ARBA00022525"/>
    </source>
</evidence>
<keyword evidence="12" id="KW-0865">Zymogen</keyword>
<evidence type="ECO:0000259" key="21">
    <source>
        <dbReference type="PROSITE" id="PS50215"/>
    </source>
</evidence>
<keyword evidence="11" id="KW-0482">Metalloprotease</keyword>
<dbReference type="Gene3D" id="3.40.1620.60">
    <property type="match status" value="1"/>
</dbReference>
<dbReference type="Ensembl" id="ENSCMIT00000044445.1">
    <property type="protein sequence ID" value="ENSCMIP00000043821.1"/>
    <property type="gene ID" value="ENSCMIG00000018120.1"/>
</dbReference>
<evidence type="ECO:0000256" key="12">
    <source>
        <dbReference type="ARBA" id="ARBA00023145"/>
    </source>
</evidence>
<dbReference type="Pfam" id="PF00090">
    <property type="entry name" value="TSP_1"/>
    <property type="match status" value="1"/>
</dbReference>
<dbReference type="PROSITE" id="PS50215">
    <property type="entry name" value="ADAM_MEPRO"/>
    <property type="match status" value="1"/>
</dbReference>
<feature type="binding site" evidence="17 19">
    <location>
        <position position="385"/>
    </location>
    <ligand>
        <name>Zn(2+)</name>
        <dbReference type="ChEBI" id="CHEBI:29105"/>
        <note>catalytic</note>
    </ligand>
</feature>
<reference evidence="24" key="3">
    <citation type="journal article" date="2014" name="Nature">
        <title>Elephant shark genome provides unique insights into gnathostome evolution.</title>
        <authorList>
            <consortium name="International Elephant Shark Genome Sequencing Consortium"/>
            <person name="Venkatesh B."/>
            <person name="Lee A.P."/>
            <person name="Ravi V."/>
            <person name="Maurya A.K."/>
            <person name="Lian M.M."/>
            <person name="Swann J.B."/>
            <person name="Ohta Y."/>
            <person name="Flajnik M.F."/>
            <person name="Sutoh Y."/>
            <person name="Kasahara M."/>
            <person name="Hoon S."/>
            <person name="Gangu V."/>
            <person name="Roy S.W."/>
            <person name="Irimia M."/>
            <person name="Korzh V."/>
            <person name="Kondrychyn I."/>
            <person name="Lim Z.W."/>
            <person name="Tay B.H."/>
            <person name="Tohari S."/>
            <person name="Kong K.W."/>
            <person name="Ho S."/>
            <person name="Lorente-Galdos B."/>
            <person name="Quilez J."/>
            <person name="Marques-Bonet T."/>
            <person name="Raney B.J."/>
            <person name="Ingham P.W."/>
            <person name="Tay A."/>
            <person name="Hillier L.W."/>
            <person name="Minx P."/>
            <person name="Boehm T."/>
            <person name="Wilson R.K."/>
            <person name="Brenner S."/>
            <person name="Warren W.C."/>
        </authorList>
    </citation>
    <scope>NUCLEOTIDE SEQUENCE [LARGE SCALE GENOMIC DNA]</scope>
</reference>
<dbReference type="Pfam" id="PF01421">
    <property type="entry name" value="Reprolysin"/>
    <property type="match status" value="1"/>
</dbReference>
<dbReference type="InterPro" id="IPR001590">
    <property type="entry name" value="Peptidase_M12B"/>
</dbReference>
<feature type="binding site" evidence="17">
    <location>
        <position position="444"/>
    </location>
    <ligand>
        <name>Ca(2+)</name>
        <dbReference type="ChEBI" id="CHEBI:29108"/>
        <label>1</label>
    </ligand>
</feature>
<feature type="compositionally biased region" description="Basic and acidic residues" evidence="20">
    <location>
        <begin position="209"/>
        <end position="221"/>
    </location>
</feature>
<feature type="disulfide bond" evidence="18">
    <location>
        <begin position="363"/>
        <end position="444"/>
    </location>
</feature>
<evidence type="ECO:0000256" key="14">
    <source>
        <dbReference type="ARBA" id="ARBA00023180"/>
    </source>
</evidence>
<feature type="disulfide bond" evidence="18">
    <location>
        <begin position="547"/>
        <end position="584"/>
    </location>
</feature>
<name>A0A4W3JXH8_CALMI</name>
<keyword evidence="4" id="KW-0645">Protease</keyword>
<dbReference type="PANTHER" id="PTHR13723">
    <property type="entry name" value="ADAMTS A DISINTEGRIN AND METALLOPROTEASE WITH THROMBOSPONDIN MOTIFS PROTEASE"/>
    <property type="match status" value="1"/>
</dbReference>
<evidence type="ECO:0000256" key="7">
    <source>
        <dbReference type="ARBA" id="ARBA00022729"/>
    </source>
</evidence>
<comment type="caution">
    <text evidence="19">Lacks conserved residue(s) required for the propagation of feature annotation.</text>
</comment>
<dbReference type="PANTHER" id="PTHR13723:SF142">
    <property type="entry name" value="A DISINTEGRIN AND METALLOPROTEINASE WITH THROMBOSPONDIN MOTIFS 7"/>
    <property type="match status" value="1"/>
</dbReference>
<dbReference type="PROSITE" id="PS50900">
    <property type="entry name" value="PLAC"/>
    <property type="match status" value="1"/>
</dbReference>
<feature type="disulfide bond" evidence="18">
    <location>
        <begin position="315"/>
        <end position="369"/>
    </location>
</feature>
<dbReference type="Pfam" id="PF19030">
    <property type="entry name" value="TSP1_ADAMTS"/>
    <property type="match status" value="6"/>
</dbReference>
<comment type="subunit">
    <text evidence="15">Interacts with COMP.</text>
</comment>
<evidence type="ECO:0000256" key="16">
    <source>
        <dbReference type="PIRSR" id="PIRSR613273-1"/>
    </source>
</evidence>
<gene>
    <name evidence="23" type="primary">LOC103186286</name>
</gene>
<dbReference type="FunFam" id="2.60.120.830:FF:000001">
    <property type="entry name" value="A disintegrin and metalloproteinase with thrombospondin motifs 1"/>
    <property type="match status" value="1"/>
</dbReference>
<dbReference type="GO" id="GO:0030198">
    <property type="term" value="P:extracellular matrix organization"/>
    <property type="evidence" value="ECO:0007669"/>
    <property type="project" value="InterPro"/>
</dbReference>
<evidence type="ECO:0000256" key="10">
    <source>
        <dbReference type="ARBA" id="ARBA00022833"/>
    </source>
</evidence>
<keyword evidence="10 17" id="KW-0862">Zinc</keyword>
<dbReference type="GO" id="GO:0046872">
    <property type="term" value="F:metal ion binding"/>
    <property type="evidence" value="ECO:0007669"/>
    <property type="project" value="UniProtKB-KW"/>
</dbReference>
<accession>A0A4W3JXH8</accession>
<dbReference type="InterPro" id="IPR010294">
    <property type="entry name" value="ADAMTS_spacer1"/>
</dbReference>
<dbReference type="InterPro" id="IPR024079">
    <property type="entry name" value="MetalloPept_cat_dom_sf"/>
</dbReference>
<feature type="disulfide bond" evidence="18">
    <location>
        <begin position="344"/>
        <end position="351"/>
    </location>
</feature>
<feature type="binding site" evidence="17 19">
    <location>
        <position position="389"/>
    </location>
    <ligand>
        <name>Zn(2+)</name>
        <dbReference type="ChEBI" id="CHEBI:29105"/>
        <note>catalytic</note>
    </ligand>
</feature>
<dbReference type="PROSITE" id="PS50092">
    <property type="entry name" value="TSP1"/>
    <property type="match status" value="6"/>
</dbReference>
<feature type="disulfide bond" evidence="18">
    <location>
        <begin position="513"/>
        <end position="524"/>
    </location>
</feature>
<feature type="binding site" evidence="17">
    <location>
        <position position="333"/>
    </location>
    <ligand>
        <name>Ca(2+)</name>
        <dbReference type="ChEBI" id="CHEBI:29108"/>
        <label>1</label>
    </ligand>
</feature>
<evidence type="ECO:0000256" key="15">
    <source>
        <dbReference type="ARBA" id="ARBA00062682"/>
    </source>
</evidence>
<keyword evidence="7" id="KW-0732">Signal</keyword>
<feature type="disulfide bond" evidence="18">
    <location>
        <begin position="482"/>
        <end position="500"/>
    </location>
</feature>
<keyword evidence="5" id="KW-0165">Cleavage on pair of basic residues</keyword>
<dbReference type="CDD" id="cd04273">
    <property type="entry name" value="ZnMc_ADAMTS_like"/>
    <property type="match status" value="1"/>
</dbReference>
<evidence type="ECO:0000256" key="4">
    <source>
        <dbReference type="ARBA" id="ARBA00022670"/>
    </source>
</evidence>
<dbReference type="GO" id="GO:0006508">
    <property type="term" value="P:proteolysis"/>
    <property type="evidence" value="ECO:0007669"/>
    <property type="project" value="UniProtKB-KW"/>
</dbReference>
<feature type="disulfide bond" evidence="18">
    <location>
        <begin position="551"/>
        <end position="589"/>
    </location>
</feature>
<feature type="region of interest" description="Disordered" evidence="20">
    <location>
        <begin position="1151"/>
        <end position="1175"/>
    </location>
</feature>
<feature type="binding site" evidence="17">
    <location>
        <position position="447"/>
    </location>
    <ligand>
        <name>Ca(2+)</name>
        <dbReference type="ChEBI" id="CHEBI:29108"/>
        <label>2</label>
    </ligand>
</feature>
<dbReference type="FunFam" id="3.40.1620.60:FF:000004">
    <property type="entry name" value="A disintegrin and metalloproteinase with thrombospondin motifs 12"/>
    <property type="match status" value="1"/>
</dbReference>
<reference evidence="24" key="1">
    <citation type="journal article" date="2006" name="Science">
        <title>Ancient noncoding elements conserved in the human genome.</title>
        <authorList>
            <person name="Venkatesh B."/>
            <person name="Kirkness E.F."/>
            <person name="Loh Y.H."/>
            <person name="Halpern A.L."/>
            <person name="Lee A.P."/>
            <person name="Johnson J."/>
            <person name="Dandona N."/>
            <person name="Viswanathan L.D."/>
            <person name="Tay A."/>
            <person name="Venter J.C."/>
            <person name="Strausberg R.L."/>
            <person name="Brenner S."/>
        </authorList>
    </citation>
    <scope>NUCLEOTIDE SEQUENCE [LARGE SCALE GENOMIC DNA]</scope>
</reference>
<reference evidence="23" key="4">
    <citation type="submission" date="2025-08" db="UniProtKB">
        <authorList>
            <consortium name="Ensembl"/>
        </authorList>
    </citation>
    <scope>IDENTIFICATION</scope>
</reference>